<dbReference type="EMBL" id="KV878218">
    <property type="protein sequence ID" value="OJJ29772.1"/>
    <property type="molecule type" value="Genomic_DNA"/>
</dbReference>
<comment type="subcellular location">
    <subcellularLocation>
        <location evidence="1">Membrane</location>
        <topology evidence="1">Multi-pass membrane protein</topology>
    </subcellularLocation>
</comment>
<feature type="transmembrane region" description="Helical" evidence="5">
    <location>
        <begin position="294"/>
        <end position="315"/>
    </location>
</feature>
<dbReference type="Pfam" id="PF13813">
    <property type="entry name" value="MBOAT_2"/>
    <property type="match status" value="1"/>
</dbReference>
<keyword evidence="8" id="KW-1185">Reference proteome</keyword>
<accession>A0A1L9R4G4</accession>
<organism evidence="7 8">
    <name type="scientific">Aspergillus wentii DTO 134E9</name>
    <dbReference type="NCBI Taxonomy" id="1073089"/>
    <lineage>
        <taxon>Eukaryota</taxon>
        <taxon>Fungi</taxon>
        <taxon>Dikarya</taxon>
        <taxon>Ascomycota</taxon>
        <taxon>Pezizomycotina</taxon>
        <taxon>Eurotiomycetes</taxon>
        <taxon>Eurotiomycetidae</taxon>
        <taxon>Eurotiales</taxon>
        <taxon>Aspergillaceae</taxon>
        <taxon>Aspergillus</taxon>
        <taxon>Aspergillus subgen. Cremei</taxon>
    </lineage>
</organism>
<evidence type="ECO:0000313" key="8">
    <source>
        <dbReference type="Proteomes" id="UP000184383"/>
    </source>
</evidence>
<dbReference type="STRING" id="1073089.A0A1L9R4G4"/>
<feature type="transmembrane region" description="Helical" evidence="5">
    <location>
        <begin position="327"/>
        <end position="348"/>
    </location>
</feature>
<evidence type="ECO:0000259" key="6">
    <source>
        <dbReference type="Pfam" id="PF13813"/>
    </source>
</evidence>
<keyword evidence="3 5" id="KW-1133">Transmembrane helix</keyword>
<name>A0A1L9R4G4_ASPWE</name>
<evidence type="ECO:0000256" key="2">
    <source>
        <dbReference type="ARBA" id="ARBA00022692"/>
    </source>
</evidence>
<evidence type="ECO:0000256" key="1">
    <source>
        <dbReference type="ARBA" id="ARBA00004141"/>
    </source>
</evidence>
<gene>
    <name evidence="7" type="ORF">ASPWEDRAFT_296908</name>
</gene>
<dbReference type="Proteomes" id="UP000184383">
    <property type="component" value="Unassembled WGS sequence"/>
</dbReference>
<dbReference type="GO" id="GO:0016020">
    <property type="term" value="C:membrane"/>
    <property type="evidence" value="ECO:0007669"/>
    <property type="project" value="UniProtKB-SubCell"/>
</dbReference>
<keyword evidence="2 5" id="KW-0812">Transmembrane</keyword>
<dbReference type="InterPro" id="IPR032805">
    <property type="entry name" value="Wax_synthase_dom"/>
</dbReference>
<protein>
    <recommendedName>
        <fullName evidence="6">Wax synthase domain-containing protein</fullName>
    </recommendedName>
</protein>
<evidence type="ECO:0000256" key="3">
    <source>
        <dbReference type="ARBA" id="ARBA00022989"/>
    </source>
</evidence>
<dbReference type="VEuPathDB" id="FungiDB:ASPWEDRAFT_296908"/>
<feature type="domain" description="Wax synthase" evidence="6">
    <location>
        <begin position="220"/>
        <end position="299"/>
    </location>
</feature>
<proteinExistence type="predicted"/>
<reference evidence="8" key="1">
    <citation type="journal article" date="2017" name="Genome Biol.">
        <title>Comparative genomics reveals high biological diversity and specific adaptations in the industrially and medically important fungal genus Aspergillus.</title>
        <authorList>
            <person name="de Vries R.P."/>
            <person name="Riley R."/>
            <person name="Wiebenga A."/>
            <person name="Aguilar-Osorio G."/>
            <person name="Amillis S."/>
            <person name="Uchima C.A."/>
            <person name="Anderluh G."/>
            <person name="Asadollahi M."/>
            <person name="Askin M."/>
            <person name="Barry K."/>
            <person name="Battaglia E."/>
            <person name="Bayram O."/>
            <person name="Benocci T."/>
            <person name="Braus-Stromeyer S.A."/>
            <person name="Caldana C."/>
            <person name="Canovas D."/>
            <person name="Cerqueira G.C."/>
            <person name="Chen F."/>
            <person name="Chen W."/>
            <person name="Choi C."/>
            <person name="Clum A."/>
            <person name="Dos Santos R.A."/>
            <person name="Damasio A.R."/>
            <person name="Diallinas G."/>
            <person name="Emri T."/>
            <person name="Fekete E."/>
            <person name="Flipphi M."/>
            <person name="Freyberg S."/>
            <person name="Gallo A."/>
            <person name="Gournas C."/>
            <person name="Habgood R."/>
            <person name="Hainaut M."/>
            <person name="Harispe M.L."/>
            <person name="Henrissat B."/>
            <person name="Hilden K.S."/>
            <person name="Hope R."/>
            <person name="Hossain A."/>
            <person name="Karabika E."/>
            <person name="Karaffa L."/>
            <person name="Karanyi Z."/>
            <person name="Krasevec N."/>
            <person name="Kuo A."/>
            <person name="Kusch H."/>
            <person name="LaButti K."/>
            <person name="Lagendijk E.L."/>
            <person name="Lapidus A."/>
            <person name="Levasseur A."/>
            <person name="Lindquist E."/>
            <person name="Lipzen A."/>
            <person name="Logrieco A.F."/>
            <person name="MacCabe A."/>
            <person name="Maekelae M.R."/>
            <person name="Malavazi I."/>
            <person name="Melin P."/>
            <person name="Meyer V."/>
            <person name="Mielnichuk N."/>
            <person name="Miskei M."/>
            <person name="Molnar A.P."/>
            <person name="Mule G."/>
            <person name="Ngan C.Y."/>
            <person name="Orejas M."/>
            <person name="Orosz E."/>
            <person name="Ouedraogo J.P."/>
            <person name="Overkamp K.M."/>
            <person name="Park H.-S."/>
            <person name="Perrone G."/>
            <person name="Piumi F."/>
            <person name="Punt P.J."/>
            <person name="Ram A.F."/>
            <person name="Ramon A."/>
            <person name="Rauscher S."/>
            <person name="Record E."/>
            <person name="Riano-Pachon D.M."/>
            <person name="Robert V."/>
            <person name="Roehrig J."/>
            <person name="Ruller R."/>
            <person name="Salamov A."/>
            <person name="Salih N.S."/>
            <person name="Samson R.A."/>
            <person name="Sandor E."/>
            <person name="Sanguinetti M."/>
            <person name="Schuetze T."/>
            <person name="Sepcic K."/>
            <person name="Shelest E."/>
            <person name="Sherlock G."/>
            <person name="Sophianopoulou V."/>
            <person name="Squina F.M."/>
            <person name="Sun H."/>
            <person name="Susca A."/>
            <person name="Todd R.B."/>
            <person name="Tsang A."/>
            <person name="Unkles S.E."/>
            <person name="van de Wiele N."/>
            <person name="van Rossen-Uffink D."/>
            <person name="Oliveira J.V."/>
            <person name="Vesth T.C."/>
            <person name="Visser J."/>
            <person name="Yu J.-H."/>
            <person name="Zhou M."/>
            <person name="Andersen M.R."/>
            <person name="Archer D.B."/>
            <person name="Baker S.E."/>
            <person name="Benoit I."/>
            <person name="Brakhage A.A."/>
            <person name="Braus G.H."/>
            <person name="Fischer R."/>
            <person name="Frisvad J.C."/>
            <person name="Goldman G.H."/>
            <person name="Houbraken J."/>
            <person name="Oakley B."/>
            <person name="Pocsi I."/>
            <person name="Scazzocchio C."/>
            <person name="Seiboth B."/>
            <person name="vanKuyk P.A."/>
            <person name="Wortman J."/>
            <person name="Dyer P.S."/>
            <person name="Grigoriev I.V."/>
        </authorList>
    </citation>
    <scope>NUCLEOTIDE SEQUENCE [LARGE SCALE GENOMIC DNA]</scope>
    <source>
        <strain evidence="8">DTO 134E9</strain>
    </source>
</reference>
<dbReference type="OrthoDB" id="1077582at2759"/>
<feature type="transmembrane region" description="Helical" evidence="5">
    <location>
        <begin position="265"/>
        <end position="282"/>
    </location>
</feature>
<feature type="transmembrane region" description="Helical" evidence="5">
    <location>
        <begin position="55"/>
        <end position="75"/>
    </location>
</feature>
<evidence type="ECO:0000256" key="4">
    <source>
        <dbReference type="ARBA" id="ARBA00023136"/>
    </source>
</evidence>
<evidence type="ECO:0000256" key="5">
    <source>
        <dbReference type="SAM" id="Phobius"/>
    </source>
</evidence>
<dbReference type="RefSeq" id="XP_040683449.1">
    <property type="nucleotide sequence ID" value="XM_040833314.1"/>
</dbReference>
<sequence>MLLPFVPPAVLLCSTLFAEIVYWSILPRLAVYIAISASATASIFNPPFGNALLNYMNGFFSSWYIVWAANILFLYRIREIKRLRKSPNKDGYHWESLPPLGYTRLLWTLDLTTNFRGIGWEHATPKGGYAVLNESASDAADHLHSRSKCILKQVARLMIAYTAIDLSHHILVDWRFISDPFFTVAEIIGTALFIFGFIDGLHASIALLGVGLLSDEPWRYPTLFGKVTDLKRMRLKDLWGKLWHDLFKNGFLTVAQSVVSPGPPVLLFCFLLSSFVHAAASYSGSLDVRSTAWMVMFFIAQPVGVVAQGLLTVWVKDALGGSKSSPLNQAVLHMVDVVVGVVLIYNVFPWMSRDVAVRGSVLSYEVPWSVVDYVQALCG</sequence>
<keyword evidence="4 5" id="KW-0472">Membrane</keyword>
<evidence type="ECO:0000313" key="7">
    <source>
        <dbReference type="EMBL" id="OJJ29772.1"/>
    </source>
</evidence>
<dbReference type="AlphaFoldDB" id="A0A1L9R4G4"/>
<dbReference type="GeneID" id="63749162"/>
<feature type="transmembrane region" description="Helical" evidence="5">
    <location>
        <begin position="191"/>
        <end position="213"/>
    </location>
</feature>